<dbReference type="CDD" id="cd05233">
    <property type="entry name" value="SDR_c"/>
    <property type="match status" value="1"/>
</dbReference>
<protein>
    <submittedName>
        <fullName evidence="2">Uncharacterized protein</fullName>
    </submittedName>
</protein>
<sequence>MINVFAAISISKSVFEKMKDNKFGRIVNISSIGAKYGSSIASVPYACSKLALEGITKTFAREGAEYNILVNTIRPGVVDTEFHKKVFKNLKERISLIPLKKMINIKEIVEMIYYLGSEKNNFITNDIITIAGGE</sequence>
<dbReference type="PANTHER" id="PTHR42879">
    <property type="entry name" value="3-OXOACYL-(ACYL-CARRIER-PROTEIN) REDUCTASE"/>
    <property type="match status" value="1"/>
</dbReference>
<dbReference type="InterPro" id="IPR002347">
    <property type="entry name" value="SDR_fam"/>
</dbReference>
<dbReference type="SUPFAM" id="SSF51735">
    <property type="entry name" value="NAD(P)-binding Rossmann-fold domains"/>
    <property type="match status" value="1"/>
</dbReference>
<dbReference type="Gene3D" id="3.40.50.720">
    <property type="entry name" value="NAD(P)-binding Rossmann-like Domain"/>
    <property type="match status" value="1"/>
</dbReference>
<dbReference type="InterPro" id="IPR036291">
    <property type="entry name" value="NAD(P)-bd_dom_sf"/>
</dbReference>
<proteinExistence type="inferred from homology"/>
<dbReference type="InterPro" id="IPR050259">
    <property type="entry name" value="SDR"/>
</dbReference>
<comment type="caution">
    <text evidence="2">The sequence shown here is derived from an EMBL/GenBank/DDBJ whole genome shotgun (WGS) entry which is preliminary data.</text>
</comment>
<dbReference type="EMBL" id="LAZR01047178">
    <property type="protein sequence ID" value="KKK94832.1"/>
    <property type="molecule type" value="Genomic_DNA"/>
</dbReference>
<gene>
    <name evidence="2" type="ORF">LCGC14_2678880</name>
</gene>
<name>A0A0F8ZLX2_9ZZZZ</name>
<dbReference type="PRINTS" id="PR00080">
    <property type="entry name" value="SDRFAMILY"/>
</dbReference>
<evidence type="ECO:0000256" key="1">
    <source>
        <dbReference type="ARBA" id="ARBA00006484"/>
    </source>
</evidence>
<dbReference type="InterPro" id="IPR020904">
    <property type="entry name" value="Sc_DH/Rdtase_CS"/>
</dbReference>
<dbReference type="Pfam" id="PF13561">
    <property type="entry name" value="adh_short_C2"/>
    <property type="match status" value="1"/>
</dbReference>
<dbReference type="PANTHER" id="PTHR42879:SF2">
    <property type="entry name" value="3-OXOACYL-[ACYL-CARRIER-PROTEIN] REDUCTASE FABG"/>
    <property type="match status" value="1"/>
</dbReference>
<dbReference type="PROSITE" id="PS00061">
    <property type="entry name" value="ADH_SHORT"/>
    <property type="match status" value="1"/>
</dbReference>
<dbReference type="GO" id="GO:0032787">
    <property type="term" value="P:monocarboxylic acid metabolic process"/>
    <property type="evidence" value="ECO:0007669"/>
    <property type="project" value="UniProtKB-ARBA"/>
</dbReference>
<organism evidence="2">
    <name type="scientific">marine sediment metagenome</name>
    <dbReference type="NCBI Taxonomy" id="412755"/>
    <lineage>
        <taxon>unclassified sequences</taxon>
        <taxon>metagenomes</taxon>
        <taxon>ecological metagenomes</taxon>
    </lineage>
</organism>
<dbReference type="PRINTS" id="PR00081">
    <property type="entry name" value="GDHRDH"/>
</dbReference>
<evidence type="ECO:0000313" key="2">
    <source>
        <dbReference type="EMBL" id="KKK94832.1"/>
    </source>
</evidence>
<accession>A0A0F8ZLX2</accession>
<dbReference type="AlphaFoldDB" id="A0A0F8ZLX2"/>
<comment type="similarity">
    <text evidence="1">Belongs to the short-chain dehydrogenases/reductases (SDR) family.</text>
</comment>
<reference evidence="2" key="1">
    <citation type="journal article" date="2015" name="Nature">
        <title>Complex archaea that bridge the gap between prokaryotes and eukaryotes.</title>
        <authorList>
            <person name="Spang A."/>
            <person name="Saw J.H."/>
            <person name="Jorgensen S.L."/>
            <person name="Zaremba-Niedzwiedzka K."/>
            <person name="Martijn J."/>
            <person name="Lind A.E."/>
            <person name="van Eijk R."/>
            <person name="Schleper C."/>
            <person name="Guy L."/>
            <person name="Ettema T.J."/>
        </authorList>
    </citation>
    <scope>NUCLEOTIDE SEQUENCE</scope>
</reference>